<dbReference type="Proteomes" id="UP000037043">
    <property type="component" value="Unassembled WGS sequence"/>
</dbReference>
<sequence>MKFFLIISLFSTLSFTNPYLLIRNSPSSYSNYLSAFTIIFKSAPKIISKEIYSKDDLLEVKLKIPQIENINLFEKINAELLNDAISFKNEVESIAKENSQEAKKYGLPNTPYAAFSDYKVNLNKNNILSLYIDYYQFTGGAHGSTVRKCYNYDLNTGERLRLNDLFKANTSYKEIINKEIENQINKNKGIYFPEYFKGISDNQCFSIDKDNLIIYFQQYDIAPYAAGIPEFKISLSKFNLDFTR</sequence>
<dbReference type="EMBL" id="LHUR01000031">
    <property type="protein sequence ID" value="KOA18941.1"/>
    <property type="molecule type" value="Genomic_DNA"/>
</dbReference>
<dbReference type="GO" id="GO:0016787">
    <property type="term" value="F:hydrolase activity"/>
    <property type="evidence" value="ECO:0007669"/>
    <property type="project" value="UniProtKB-KW"/>
</dbReference>
<dbReference type="AlphaFoldDB" id="A0A0L6Z7J7"/>
<feature type="domain" description="DUF3298" evidence="1">
    <location>
        <begin position="163"/>
        <end position="235"/>
    </location>
</feature>
<name>A0A0L6Z7J7_9CLOT</name>
<proteinExistence type="predicted"/>
<accession>A0A0L6Z7J7</accession>
<dbReference type="InterPro" id="IPR025303">
    <property type="entry name" value="PdaC"/>
</dbReference>
<dbReference type="Pfam" id="PF11738">
    <property type="entry name" value="DUF3298"/>
    <property type="match status" value="1"/>
</dbReference>
<feature type="domain" description="Deacetylase PdaC" evidence="2">
    <location>
        <begin position="53"/>
        <end position="145"/>
    </location>
</feature>
<evidence type="ECO:0000313" key="3">
    <source>
        <dbReference type="EMBL" id="KOA18941.1"/>
    </source>
</evidence>
<keyword evidence="3" id="KW-0378">Hydrolase</keyword>
<dbReference type="STRING" id="36844.SAMN04488501_10974"/>
<dbReference type="Gene3D" id="3.30.565.40">
    <property type="entry name" value="Fervidobacterium nodosum Rt17-B1 like"/>
    <property type="match status" value="1"/>
</dbReference>
<organism evidence="3 4">
    <name type="scientific">Clostridium homopropionicum DSM 5847</name>
    <dbReference type="NCBI Taxonomy" id="1121318"/>
    <lineage>
        <taxon>Bacteria</taxon>
        <taxon>Bacillati</taxon>
        <taxon>Bacillota</taxon>
        <taxon>Clostridia</taxon>
        <taxon>Eubacteriales</taxon>
        <taxon>Clostridiaceae</taxon>
        <taxon>Clostridium</taxon>
    </lineage>
</organism>
<evidence type="ECO:0000313" key="4">
    <source>
        <dbReference type="Proteomes" id="UP000037043"/>
    </source>
</evidence>
<protein>
    <submittedName>
        <fullName evidence="3">Peptidoglycan-N-acetylmuramic acid deacetylase PdaC</fullName>
        <ecNumber evidence="3">3.5.1.-</ecNumber>
    </submittedName>
</protein>
<dbReference type="RefSeq" id="WP_052222165.1">
    <property type="nucleotide sequence ID" value="NZ_LHUR01000031.1"/>
</dbReference>
<dbReference type="Pfam" id="PF13739">
    <property type="entry name" value="PdaC"/>
    <property type="match status" value="1"/>
</dbReference>
<dbReference type="EC" id="3.5.1.-" evidence="3"/>
<gene>
    <name evidence="3" type="primary">pdaC_1</name>
    <name evidence="3" type="ORF">CLHOM_26810</name>
</gene>
<dbReference type="InterPro" id="IPR021729">
    <property type="entry name" value="DUF3298"/>
</dbReference>
<reference evidence="4" key="1">
    <citation type="submission" date="2015-08" db="EMBL/GenBank/DDBJ databases">
        <title>Genome sequence of the strict anaerobe Clostridium homopropionicum LuHBu1 (DSM 5847T).</title>
        <authorList>
            <person name="Poehlein A."/>
            <person name="Beck M."/>
            <person name="Schiel-Bengelsdorf B."/>
            <person name="Bengelsdorf F.R."/>
            <person name="Daniel R."/>
            <person name="Duerre P."/>
        </authorList>
    </citation>
    <scope>NUCLEOTIDE SEQUENCE [LARGE SCALE GENOMIC DNA]</scope>
    <source>
        <strain evidence="4">DSM 5847</strain>
    </source>
</reference>
<evidence type="ECO:0000259" key="2">
    <source>
        <dbReference type="Pfam" id="PF13739"/>
    </source>
</evidence>
<evidence type="ECO:0000259" key="1">
    <source>
        <dbReference type="Pfam" id="PF11738"/>
    </source>
</evidence>
<keyword evidence="4" id="KW-1185">Reference proteome</keyword>
<comment type="caution">
    <text evidence="3">The sequence shown here is derived from an EMBL/GenBank/DDBJ whole genome shotgun (WGS) entry which is preliminary data.</text>
</comment>
<dbReference type="InterPro" id="IPR037126">
    <property type="entry name" value="PdaC/RsiV-like_sf"/>
</dbReference>
<dbReference type="PATRIC" id="fig|1121318.3.peg.2694"/>
<dbReference type="Gene3D" id="3.90.640.20">
    <property type="entry name" value="Heat-shock cognate protein, ATPase"/>
    <property type="match status" value="1"/>
</dbReference>